<evidence type="ECO:0000256" key="2">
    <source>
        <dbReference type="SAM" id="Phobius"/>
    </source>
</evidence>
<keyword evidence="2" id="KW-0812">Transmembrane</keyword>
<proteinExistence type="predicted"/>
<feature type="transmembrane region" description="Helical" evidence="2">
    <location>
        <begin position="99"/>
        <end position="119"/>
    </location>
</feature>
<dbReference type="AlphaFoldDB" id="A0A3P1T8I8"/>
<dbReference type="OrthoDB" id="3262671at2"/>
<gene>
    <name evidence="3" type="ORF">EII34_06120</name>
</gene>
<dbReference type="RefSeq" id="WP_124843978.1">
    <property type="nucleotide sequence ID" value="NZ_RQZG01000005.1"/>
</dbReference>
<keyword evidence="2" id="KW-1133">Transmembrane helix</keyword>
<dbReference type="EMBL" id="RQZG01000005">
    <property type="protein sequence ID" value="RRD05781.1"/>
    <property type="molecule type" value="Genomic_DNA"/>
</dbReference>
<reference evidence="3 4" key="1">
    <citation type="submission" date="2018-11" db="EMBL/GenBank/DDBJ databases">
        <title>Genomes From Bacteria Associated with the Canine Oral Cavity: a Test Case for Automated Genome-Based Taxonomic Assignment.</title>
        <authorList>
            <person name="Coil D.A."/>
            <person name="Jospin G."/>
            <person name="Darling A.E."/>
            <person name="Wallis C."/>
            <person name="Davis I.J."/>
            <person name="Harris S."/>
            <person name="Eisen J.A."/>
            <person name="Holcombe L.J."/>
            <person name="O'Flynn C."/>
        </authorList>
    </citation>
    <scope>NUCLEOTIDE SEQUENCE [LARGE SCALE GENOMIC DNA]</scope>
    <source>
        <strain evidence="3 4">OH887_COT-365</strain>
    </source>
</reference>
<keyword evidence="2" id="KW-0472">Membrane</keyword>
<evidence type="ECO:0000313" key="3">
    <source>
        <dbReference type="EMBL" id="RRD05781.1"/>
    </source>
</evidence>
<evidence type="ECO:0000256" key="1">
    <source>
        <dbReference type="SAM" id="MobiDB-lite"/>
    </source>
</evidence>
<name>A0A3P1T8I8_9ACTN</name>
<sequence>MNEHHPPGMQPAQQPQPGQVPYGHAQYGGPPPQGHWQMTPPVKPQRPGGATGAGVLGIISGSLGLIKAILLIVTTAVLQSGEVIVNLKNPELVIALTNINGYGTLVAAVALLVSGITFLKGKGHGVLLAAACAQAALVILSLVIEITADTLANPSVVLGLIIGAGLAGTTIFLLLSPDVQRWKK</sequence>
<organism evidence="3 4">
    <name type="scientific">Arachnia propionica</name>
    <dbReference type="NCBI Taxonomy" id="1750"/>
    <lineage>
        <taxon>Bacteria</taxon>
        <taxon>Bacillati</taxon>
        <taxon>Actinomycetota</taxon>
        <taxon>Actinomycetes</taxon>
        <taxon>Propionibacteriales</taxon>
        <taxon>Propionibacteriaceae</taxon>
        <taxon>Arachnia</taxon>
    </lineage>
</organism>
<protein>
    <submittedName>
        <fullName evidence="3">Uncharacterized protein</fullName>
    </submittedName>
</protein>
<feature type="transmembrane region" description="Helical" evidence="2">
    <location>
        <begin position="53"/>
        <end position="79"/>
    </location>
</feature>
<feature type="region of interest" description="Disordered" evidence="1">
    <location>
        <begin position="1"/>
        <end position="48"/>
    </location>
</feature>
<feature type="transmembrane region" description="Helical" evidence="2">
    <location>
        <begin position="126"/>
        <end position="144"/>
    </location>
</feature>
<evidence type="ECO:0000313" key="4">
    <source>
        <dbReference type="Proteomes" id="UP000280819"/>
    </source>
</evidence>
<dbReference type="Proteomes" id="UP000280819">
    <property type="component" value="Unassembled WGS sequence"/>
</dbReference>
<accession>A0A3P1T8I8</accession>
<comment type="caution">
    <text evidence="3">The sequence shown here is derived from an EMBL/GenBank/DDBJ whole genome shotgun (WGS) entry which is preliminary data.</text>
</comment>
<feature type="compositionally biased region" description="Low complexity" evidence="1">
    <location>
        <begin position="10"/>
        <end position="23"/>
    </location>
</feature>
<feature type="transmembrane region" description="Helical" evidence="2">
    <location>
        <begin position="156"/>
        <end position="175"/>
    </location>
</feature>